<comment type="caution">
    <text evidence="1">The sequence shown here is derived from an EMBL/GenBank/DDBJ whole genome shotgun (WGS) entry which is preliminary data.</text>
</comment>
<evidence type="ECO:0000313" key="2">
    <source>
        <dbReference type="Proteomes" id="UP000785679"/>
    </source>
</evidence>
<protein>
    <submittedName>
        <fullName evidence="1">Uncharacterized protein</fullName>
    </submittedName>
</protein>
<accession>A0A8J8P6X5</accession>
<keyword evidence="2" id="KW-1185">Reference proteome</keyword>
<organism evidence="1 2">
    <name type="scientific">Halteria grandinella</name>
    <dbReference type="NCBI Taxonomy" id="5974"/>
    <lineage>
        <taxon>Eukaryota</taxon>
        <taxon>Sar</taxon>
        <taxon>Alveolata</taxon>
        <taxon>Ciliophora</taxon>
        <taxon>Intramacronucleata</taxon>
        <taxon>Spirotrichea</taxon>
        <taxon>Stichotrichia</taxon>
        <taxon>Sporadotrichida</taxon>
        <taxon>Halteriidae</taxon>
        <taxon>Halteria</taxon>
    </lineage>
</organism>
<sequence length="93" mass="10728">MKSLVEFSYSIMKRQADYCLRDAATTAREYASASYIAMRLVLIMLTYANILISQIQGDISQFFTSVVKEWAILVRRALRRPPNIERGLKSHCH</sequence>
<gene>
    <name evidence="1" type="ORF">FGO68_gene13765</name>
</gene>
<dbReference type="AlphaFoldDB" id="A0A8J8P6X5"/>
<name>A0A8J8P6X5_HALGN</name>
<dbReference type="Proteomes" id="UP000785679">
    <property type="component" value="Unassembled WGS sequence"/>
</dbReference>
<reference evidence="1" key="1">
    <citation type="submission" date="2019-06" db="EMBL/GenBank/DDBJ databases">
        <authorList>
            <person name="Zheng W."/>
        </authorList>
    </citation>
    <scope>NUCLEOTIDE SEQUENCE</scope>
    <source>
        <strain evidence="1">QDHG01</strain>
    </source>
</reference>
<proteinExistence type="predicted"/>
<dbReference type="EMBL" id="RRYP01000048">
    <property type="protein sequence ID" value="TNV88182.1"/>
    <property type="molecule type" value="Genomic_DNA"/>
</dbReference>
<evidence type="ECO:0000313" key="1">
    <source>
        <dbReference type="EMBL" id="TNV88182.1"/>
    </source>
</evidence>